<reference evidence="2 3" key="1">
    <citation type="journal article" date="2014" name="Int. J. Syst. Evol. Microbiol.">
        <title>Complete genome sequence of Corynebacterium casei LMG S-19264T (=DSM 44701T), isolated from a smear-ripened cheese.</title>
        <authorList>
            <consortium name="US DOE Joint Genome Institute (JGI-PGF)"/>
            <person name="Walter F."/>
            <person name="Albersmeier A."/>
            <person name="Kalinowski J."/>
            <person name="Ruckert C."/>
        </authorList>
    </citation>
    <scope>NUCLEOTIDE SEQUENCE [LARGE SCALE GENOMIC DNA]</scope>
    <source>
        <strain evidence="2 3">CGMCC 1.9161</strain>
    </source>
</reference>
<gene>
    <name evidence="2" type="ORF">GCM10011322_30810</name>
</gene>
<evidence type="ECO:0000313" key="2">
    <source>
        <dbReference type="EMBL" id="GGK41491.1"/>
    </source>
</evidence>
<dbReference type="AlphaFoldDB" id="A0A917V5S3"/>
<keyword evidence="1" id="KW-1133">Transmembrane helix</keyword>
<keyword evidence="1" id="KW-0472">Membrane</keyword>
<comment type="caution">
    <text evidence="2">The sequence shown here is derived from an EMBL/GenBank/DDBJ whole genome shotgun (WGS) entry which is preliminary data.</text>
</comment>
<keyword evidence="1" id="KW-0812">Transmembrane</keyword>
<name>A0A917V5S3_9HYPH</name>
<keyword evidence="3" id="KW-1185">Reference proteome</keyword>
<evidence type="ECO:0000256" key="1">
    <source>
        <dbReference type="SAM" id="Phobius"/>
    </source>
</evidence>
<feature type="transmembrane region" description="Helical" evidence="1">
    <location>
        <begin position="6"/>
        <end position="27"/>
    </location>
</feature>
<dbReference type="EMBL" id="BMMF01000009">
    <property type="protein sequence ID" value="GGK41491.1"/>
    <property type="molecule type" value="Genomic_DNA"/>
</dbReference>
<dbReference type="RefSeq" id="WP_188914138.1">
    <property type="nucleotide sequence ID" value="NZ_BMMF01000009.1"/>
</dbReference>
<accession>A0A917V5S3</accession>
<evidence type="ECO:0000313" key="3">
    <source>
        <dbReference type="Proteomes" id="UP000600449"/>
    </source>
</evidence>
<organism evidence="2 3">
    <name type="scientific">Salinarimonas ramus</name>
    <dbReference type="NCBI Taxonomy" id="690164"/>
    <lineage>
        <taxon>Bacteria</taxon>
        <taxon>Pseudomonadati</taxon>
        <taxon>Pseudomonadota</taxon>
        <taxon>Alphaproteobacteria</taxon>
        <taxon>Hyphomicrobiales</taxon>
        <taxon>Salinarimonadaceae</taxon>
        <taxon>Salinarimonas</taxon>
    </lineage>
</organism>
<protein>
    <submittedName>
        <fullName evidence="2">Uncharacterized protein</fullName>
    </submittedName>
</protein>
<dbReference type="Proteomes" id="UP000600449">
    <property type="component" value="Unassembled WGS sequence"/>
</dbReference>
<sequence length="202" mass="22236">MSTGSLSAALIIALGGVVAALASIYLWRHRVRAEKEIEREMELRRRRDRVRGLLVATQRVIAIAALPLRQQFSADVIEQTRRTFLENVSTKAKGEAATTDAASEEKETPQGAAIEMLIAFDDLKGDLDLLPVDVIDAIVAFFDHDRRMTALVRAFSAGMYEHLADDRQSAAVDGLMRLGEDMLSAADQAQKAIDRYLASPPQ</sequence>
<proteinExistence type="predicted"/>